<dbReference type="EMBL" id="CP081673">
    <property type="protein sequence ID" value="QZH66512.1"/>
    <property type="molecule type" value="Genomic_DNA"/>
</dbReference>
<evidence type="ECO:0000313" key="1">
    <source>
        <dbReference type="EMBL" id="QZH66512.1"/>
    </source>
</evidence>
<keyword evidence="1" id="KW-0255">Endonuclease</keyword>
<proteinExistence type="predicted"/>
<keyword evidence="1" id="KW-0540">Nuclease</keyword>
<evidence type="ECO:0000313" key="2">
    <source>
        <dbReference type="Proteomes" id="UP000825598"/>
    </source>
</evidence>
<protein>
    <submittedName>
        <fullName evidence="1">HNH endonuclease</fullName>
    </submittedName>
</protein>
<dbReference type="Proteomes" id="UP000825598">
    <property type="component" value="Chromosome"/>
</dbReference>
<organism evidence="1 2">
    <name type="scientific">Mycolicibacterium farcinogenes</name>
    <name type="common">Mycobacterium farcinogenes</name>
    <dbReference type="NCBI Taxonomy" id="1802"/>
    <lineage>
        <taxon>Bacteria</taxon>
        <taxon>Bacillati</taxon>
        <taxon>Actinomycetota</taxon>
        <taxon>Actinomycetes</taxon>
        <taxon>Mycobacteriales</taxon>
        <taxon>Mycobacteriaceae</taxon>
        <taxon>Mycolicibacterium</taxon>
    </lineage>
</organism>
<keyword evidence="2" id="KW-1185">Reference proteome</keyword>
<accession>A0ACD1FHH6</accession>
<name>A0ACD1FHH6_MYCFR</name>
<gene>
    <name evidence="1" type="ORF">K6L26_02060</name>
</gene>
<reference evidence="1" key="1">
    <citation type="submission" date="2021-07" db="EMBL/GenBank/DDBJ databases">
        <title>Complete Genome Sequences of Mycobacterium farcinogenes Isolated from Clinical Specimens from Patients in Thailand.</title>
        <authorList>
            <person name="Sodsai P."/>
        </authorList>
    </citation>
    <scope>NUCLEOTIDE SEQUENCE</scope>
    <source>
        <strain evidence="1">BKK/CU-MFGFA-001</strain>
    </source>
</reference>
<sequence length="533" mass="57805">MYVRTMQAGAVQAVAGLRAALAAFAACDFGCLTRAELLAVLDEYEALTCQLPSALHRLLAQLQAESTPRELGAKSWNEVLRVRWRLSGAEAGRRLGEAAESGPRRSLTGQPLPPALPVVAAAVGAGLINPDHVKVLREAVKGLPGFVDRVTREQFEADLVRVAVGVGPRELKDTAELRLFLLDQDGPEPDDTERARKRGLSTGKQGRDAMTALTGTLTPEAAAVWEVLFAKFAAPGMCNPDDDQPCTCGTPTQAQIDNDHRSLAQRRHDALLVVGRIALMTDLGQLNGLPVSVIVRTTLRDLESRAGIGVTGGGTKIPIGDLIRMGAHASHYLAVFDQATGSALNLFRARRIASPAQRVVLIARDGGCTKPGCTVGAYGCQAHHATADWADGGNTNVDEMTLACGPHNRLVHSDGGYSTTIDEHGEVEWHPPPGLDHGQNRINYHHRPELLLAPPDDGPEPEWDLEPDWELQPDFEPESEPELEPEWFPEWDMKPEFEWDLDWDNDFGHPAPAPPDWILLDATDLTGKEVRGP</sequence>
<keyword evidence="1" id="KW-0378">Hydrolase</keyword>